<feature type="transmembrane region" description="Helical" evidence="1">
    <location>
        <begin position="65"/>
        <end position="90"/>
    </location>
</feature>
<feature type="transmembrane region" description="Helical" evidence="1">
    <location>
        <begin position="110"/>
        <end position="132"/>
    </location>
</feature>
<dbReference type="EMBL" id="CP051677">
    <property type="protein sequence ID" value="QJD79647.1"/>
    <property type="molecule type" value="Genomic_DNA"/>
</dbReference>
<reference evidence="2 3" key="1">
    <citation type="submission" date="2020-04" db="EMBL/GenBank/DDBJ databases">
        <title>Genome sequencing of novel species.</title>
        <authorList>
            <person name="Heo J."/>
            <person name="Kim S.-J."/>
            <person name="Kim J.-S."/>
            <person name="Hong S.-B."/>
            <person name="Kwon S.-W."/>
        </authorList>
    </citation>
    <scope>NUCLEOTIDE SEQUENCE [LARGE SCALE GENOMIC DNA]</scope>
    <source>
        <strain evidence="2 3">CJU-R4</strain>
    </source>
</reference>
<evidence type="ECO:0000313" key="3">
    <source>
        <dbReference type="Proteomes" id="UP000501128"/>
    </source>
</evidence>
<dbReference type="InterPro" id="IPR021354">
    <property type="entry name" value="DUF2975"/>
</dbReference>
<keyword evidence="3" id="KW-1185">Reference proteome</keyword>
<keyword evidence="1" id="KW-1133">Transmembrane helix</keyword>
<dbReference type="Proteomes" id="UP000501128">
    <property type="component" value="Chromosome"/>
</dbReference>
<sequence>MKTKTKQIIPVAHVVAWIIYIGLCIKAGGLIISFIISLMGNPALAGEIYADLDLSMLRQAGMRHYISVVSLLAALYCLKAHVFYILIQILSTLNLDYPFSTRVASWVDTISQLMLGMSVLALIAEGYCGWLAKRGVAITQSWGSSEYLFMAGVVFIVALVFRRGTEMQAENELTV</sequence>
<dbReference type="KEGG" id="srho:HH216_15385"/>
<evidence type="ECO:0000256" key="1">
    <source>
        <dbReference type="SAM" id="Phobius"/>
    </source>
</evidence>
<evidence type="ECO:0000313" key="2">
    <source>
        <dbReference type="EMBL" id="QJD79647.1"/>
    </source>
</evidence>
<dbReference type="AlphaFoldDB" id="A0A7L5DUK5"/>
<dbReference type="Pfam" id="PF11188">
    <property type="entry name" value="DUF2975"/>
    <property type="match status" value="1"/>
</dbReference>
<feature type="transmembrane region" description="Helical" evidence="1">
    <location>
        <begin position="144"/>
        <end position="161"/>
    </location>
</feature>
<keyword evidence="1" id="KW-0812">Transmembrane</keyword>
<gene>
    <name evidence="2" type="ORF">HH216_15385</name>
</gene>
<name>A0A7L5DUK5_9BACT</name>
<protein>
    <submittedName>
        <fullName evidence="2">DUF2975 domain-containing protein</fullName>
    </submittedName>
</protein>
<keyword evidence="1" id="KW-0472">Membrane</keyword>
<proteinExistence type="predicted"/>
<feature type="transmembrane region" description="Helical" evidence="1">
    <location>
        <begin position="17"/>
        <end position="44"/>
    </location>
</feature>
<organism evidence="2 3">
    <name type="scientific">Spirosoma rhododendri</name>
    <dbReference type="NCBI Taxonomy" id="2728024"/>
    <lineage>
        <taxon>Bacteria</taxon>
        <taxon>Pseudomonadati</taxon>
        <taxon>Bacteroidota</taxon>
        <taxon>Cytophagia</taxon>
        <taxon>Cytophagales</taxon>
        <taxon>Cytophagaceae</taxon>
        <taxon>Spirosoma</taxon>
    </lineage>
</organism>
<dbReference type="RefSeq" id="WP_169551611.1">
    <property type="nucleotide sequence ID" value="NZ_CP051677.1"/>
</dbReference>
<accession>A0A7L5DUK5</accession>